<dbReference type="GO" id="GO:0003723">
    <property type="term" value="F:RNA binding"/>
    <property type="evidence" value="ECO:0007669"/>
    <property type="project" value="InterPro"/>
</dbReference>
<sequence length="163" mass="18037">MPRIECENPSEWELRQITSVTRYIYGIDISPLLKSKNVCVSRSPTTGRVRHVYLDGVLAISLRSSDGFLVFTPAGWEMLREASLKCREVVIPPDIARFIAEGKSLFSKHVRLADREILPGDEVCIVSEGQTVAVGKAVLPGKDMGVIRKGKAVKVRKGMKEKG</sequence>
<dbReference type="SUPFAM" id="SSF88697">
    <property type="entry name" value="PUA domain-like"/>
    <property type="match status" value="1"/>
</dbReference>
<dbReference type="InterPro" id="IPR015947">
    <property type="entry name" value="PUA-like_sf"/>
</dbReference>
<dbReference type="Pfam" id="PF01472">
    <property type="entry name" value="PUA"/>
    <property type="match status" value="1"/>
</dbReference>
<feature type="domain" description="PUA" evidence="1">
    <location>
        <begin position="87"/>
        <end position="160"/>
    </location>
</feature>
<dbReference type="InterPro" id="IPR029402">
    <property type="entry name" value="TGT_C2"/>
</dbReference>
<dbReference type="InterPro" id="IPR036974">
    <property type="entry name" value="PUA_sf"/>
</dbReference>
<dbReference type="PROSITE" id="PS50890">
    <property type="entry name" value="PUA"/>
    <property type="match status" value="1"/>
</dbReference>
<dbReference type="Gene3D" id="3.10.450.90">
    <property type="entry name" value="ArcTGT, C2 domain"/>
    <property type="match status" value="1"/>
</dbReference>
<protein>
    <submittedName>
        <fullName evidence="2">Pseudouridine synthase</fullName>
    </submittedName>
</protein>
<reference evidence="2" key="1">
    <citation type="journal article" date="2020" name="mSystems">
        <title>Genome- and Community-Level Interaction Insights into Carbon Utilization and Element Cycling Functions of Hydrothermarchaeota in Hydrothermal Sediment.</title>
        <authorList>
            <person name="Zhou Z."/>
            <person name="Liu Y."/>
            <person name="Xu W."/>
            <person name="Pan J."/>
            <person name="Luo Z.H."/>
            <person name="Li M."/>
        </authorList>
    </citation>
    <scope>NUCLEOTIDE SEQUENCE [LARGE SCALE GENOMIC DNA]</scope>
    <source>
        <strain evidence="2">SpSt-735</strain>
    </source>
</reference>
<dbReference type="SUPFAM" id="SSF88802">
    <property type="entry name" value="Pre-PUA domain"/>
    <property type="match status" value="1"/>
</dbReference>
<dbReference type="EMBL" id="DTFI01000078">
    <property type="protein sequence ID" value="HGI43312.1"/>
    <property type="molecule type" value="Genomic_DNA"/>
</dbReference>
<dbReference type="CDD" id="cd21149">
    <property type="entry name" value="PUA_archaeosine_TGT"/>
    <property type="match status" value="1"/>
</dbReference>
<dbReference type="InterPro" id="IPR002478">
    <property type="entry name" value="PUA"/>
</dbReference>
<dbReference type="InterPro" id="IPR038250">
    <property type="entry name" value="TGT_C2_sf"/>
</dbReference>
<evidence type="ECO:0000313" key="2">
    <source>
        <dbReference type="EMBL" id="HGI43312.1"/>
    </source>
</evidence>
<gene>
    <name evidence="2" type="ORF">ENV17_02865</name>
</gene>
<dbReference type="NCBIfam" id="TIGR00451">
    <property type="entry name" value="unchar_dom_2"/>
    <property type="match status" value="1"/>
</dbReference>
<evidence type="ECO:0000259" key="1">
    <source>
        <dbReference type="SMART" id="SM00359"/>
    </source>
</evidence>
<organism evidence="2">
    <name type="scientific">Thermofilum pendens</name>
    <dbReference type="NCBI Taxonomy" id="2269"/>
    <lineage>
        <taxon>Archaea</taxon>
        <taxon>Thermoproteota</taxon>
        <taxon>Thermoprotei</taxon>
        <taxon>Thermofilales</taxon>
        <taxon>Thermofilaceae</taxon>
        <taxon>Thermofilum</taxon>
    </lineage>
</organism>
<accession>A0A7C4FEN9</accession>
<dbReference type="Pfam" id="PF14810">
    <property type="entry name" value="TGT_C2"/>
    <property type="match status" value="1"/>
</dbReference>
<name>A0A7C4FEN9_THEPE</name>
<proteinExistence type="predicted"/>
<dbReference type="AlphaFoldDB" id="A0A7C4FEN9"/>
<dbReference type="SMART" id="SM00359">
    <property type="entry name" value="PUA"/>
    <property type="match status" value="1"/>
</dbReference>
<dbReference type="Gene3D" id="2.30.130.10">
    <property type="entry name" value="PUA domain"/>
    <property type="match status" value="1"/>
</dbReference>
<dbReference type="InterPro" id="IPR004521">
    <property type="entry name" value="Uncharacterised_CHP00451"/>
</dbReference>
<comment type="caution">
    <text evidence="2">The sequence shown here is derived from an EMBL/GenBank/DDBJ whole genome shotgun (WGS) entry which is preliminary data.</text>
</comment>